<keyword evidence="3" id="KW-1185">Reference proteome</keyword>
<gene>
    <name evidence="2" type="ORF">F511_30333</name>
</gene>
<dbReference type="AlphaFoldDB" id="A0A2Z7CGE5"/>
<dbReference type="EMBL" id="KQ995709">
    <property type="protein sequence ID" value="KZV46112.1"/>
    <property type="molecule type" value="Genomic_DNA"/>
</dbReference>
<name>A0A2Z7CGE5_9LAMI</name>
<reference evidence="2 3" key="1">
    <citation type="journal article" date="2015" name="Proc. Natl. Acad. Sci. U.S.A.">
        <title>The resurrection genome of Boea hygrometrica: A blueprint for survival of dehydration.</title>
        <authorList>
            <person name="Xiao L."/>
            <person name="Yang G."/>
            <person name="Zhang L."/>
            <person name="Yang X."/>
            <person name="Zhao S."/>
            <person name="Ji Z."/>
            <person name="Zhou Q."/>
            <person name="Hu M."/>
            <person name="Wang Y."/>
            <person name="Chen M."/>
            <person name="Xu Y."/>
            <person name="Jin H."/>
            <person name="Xiao X."/>
            <person name="Hu G."/>
            <person name="Bao F."/>
            <person name="Hu Y."/>
            <person name="Wan P."/>
            <person name="Li L."/>
            <person name="Deng X."/>
            <person name="Kuang T."/>
            <person name="Xiang C."/>
            <person name="Zhu J.K."/>
            <person name="Oliver M.J."/>
            <person name="He Y."/>
        </authorList>
    </citation>
    <scope>NUCLEOTIDE SEQUENCE [LARGE SCALE GENOMIC DNA]</scope>
    <source>
        <strain evidence="3">cv. XS01</strain>
    </source>
</reference>
<evidence type="ECO:0000313" key="3">
    <source>
        <dbReference type="Proteomes" id="UP000250235"/>
    </source>
</evidence>
<protein>
    <submittedName>
        <fullName evidence="2">Uncharacterized protein</fullName>
    </submittedName>
</protein>
<evidence type="ECO:0000313" key="2">
    <source>
        <dbReference type="EMBL" id="KZV46112.1"/>
    </source>
</evidence>
<feature type="compositionally biased region" description="Polar residues" evidence="1">
    <location>
        <begin position="86"/>
        <end position="99"/>
    </location>
</feature>
<dbReference type="Proteomes" id="UP000250235">
    <property type="component" value="Unassembled WGS sequence"/>
</dbReference>
<proteinExistence type="predicted"/>
<sequence>MNFVKASVTHDTCESVKYDDQYSGQLNYKGKAGIGYTRPENNNPSWLKNRLEKDKAKAGPKSSVPNQQRRGSMEAKSVWVKVKPQQDLSGQNAKTKINRSHNVSARTLVDIHTGNTVKIIQVWVPKGKSSCVAQGEDFCRN</sequence>
<feature type="region of interest" description="Disordered" evidence="1">
    <location>
        <begin position="30"/>
        <end position="99"/>
    </location>
</feature>
<evidence type="ECO:0000256" key="1">
    <source>
        <dbReference type="SAM" id="MobiDB-lite"/>
    </source>
</evidence>
<organism evidence="2 3">
    <name type="scientific">Dorcoceras hygrometricum</name>
    <dbReference type="NCBI Taxonomy" id="472368"/>
    <lineage>
        <taxon>Eukaryota</taxon>
        <taxon>Viridiplantae</taxon>
        <taxon>Streptophyta</taxon>
        <taxon>Embryophyta</taxon>
        <taxon>Tracheophyta</taxon>
        <taxon>Spermatophyta</taxon>
        <taxon>Magnoliopsida</taxon>
        <taxon>eudicotyledons</taxon>
        <taxon>Gunneridae</taxon>
        <taxon>Pentapetalae</taxon>
        <taxon>asterids</taxon>
        <taxon>lamiids</taxon>
        <taxon>Lamiales</taxon>
        <taxon>Gesneriaceae</taxon>
        <taxon>Didymocarpoideae</taxon>
        <taxon>Trichosporeae</taxon>
        <taxon>Loxocarpinae</taxon>
        <taxon>Dorcoceras</taxon>
    </lineage>
</organism>
<accession>A0A2Z7CGE5</accession>